<dbReference type="AlphaFoldDB" id="A0A3B0M4W6"/>
<dbReference type="Gene3D" id="1.20.1530.20">
    <property type="match status" value="1"/>
</dbReference>
<name>A0A3B0M4W6_9GAMM</name>
<sequence>MFPIIGLALKPLVPEWMSPTVYIGFLYLCALPATVQSAIAFTSVAGGNIAAAICSASASSLLGVFLSPILVSFLIDIDNHQQIAVLSNIGAILLQIMLPFILGHLLRPLLVQWINRYRKLITISDRSSILLVVYVAFSEAVIERIWYKVDGWSLLMIVIVSGFLLAIVVLFNIYTARYSGFSKADEITIVFCGSKKSLVNGVPMANILFPAHLVGMILLPVMIFYQIQLMVCALLAQRYAKKVVNMKIIQLI</sequence>
<dbReference type="Pfam" id="PF13593">
    <property type="entry name" value="SBF_like"/>
    <property type="match status" value="1"/>
</dbReference>
<feature type="transmembrane region" description="Helical" evidence="1">
    <location>
        <begin position="83"/>
        <end position="106"/>
    </location>
</feature>
<feature type="transmembrane region" description="Helical" evidence="1">
    <location>
        <begin position="49"/>
        <end position="71"/>
    </location>
</feature>
<keyword evidence="1" id="KW-0472">Membrane</keyword>
<dbReference type="PIRSF" id="PIRSF026166">
    <property type="entry name" value="UCP026166"/>
    <property type="match status" value="1"/>
</dbReference>
<feature type="transmembrane region" description="Helical" evidence="1">
    <location>
        <begin position="127"/>
        <end position="146"/>
    </location>
</feature>
<dbReference type="PANTHER" id="PTHR18640:SF5">
    <property type="entry name" value="SODIUM_BILE ACID COTRANSPORTER 7"/>
    <property type="match status" value="1"/>
</dbReference>
<feature type="transmembrane region" description="Helical" evidence="1">
    <location>
        <begin position="213"/>
        <end position="236"/>
    </location>
</feature>
<dbReference type="InterPro" id="IPR038770">
    <property type="entry name" value="Na+/solute_symporter_sf"/>
</dbReference>
<keyword evidence="1" id="KW-0812">Transmembrane</keyword>
<accession>A0A3B0M4W6</accession>
<dbReference type="EMBL" id="UFQR01000003">
    <property type="protein sequence ID" value="SSW95138.1"/>
    <property type="molecule type" value="Genomic_DNA"/>
</dbReference>
<gene>
    <name evidence="2" type="ORF">ARTV_0879</name>
</gene>
<evidence type="ECO:0000256" key="1">
    <source>
        <dbReference type="SAM" id="Phobius"/>
    </source>
</evidence>
<dbReference type="PANTHER" id="PTHR18640">
    <property type="entry name" value="SOLUTE CARRIER FAMILY 10 MEMBER 7"/>
    <property type="match status" value="1"/>
</dbReference>
<dbReference type="GO" id="GO:0005886">
    <property type="term" value="C:plasma membrane"/>
    <property type="evidence" value="ECO:0007669"/>
    <property type="project" value="TreeGrafter"/>
</dbReference>
<proteinExistence type="predicted"/>
<protein>
    <submittedName>
        <fullName evidence="2">Uncharacterized protein</fullName>
    </submittedName>
</protein>
<dbReference type="InterPro" id="IPR016833">
    <property type="entry name" value="Put_Na-Bile_cotransptr"/>
</dbReference>
<reference evidence="2" key="1">
    <citation type="submission" date="2018-04" db="EMBL/GenBank/DDBJ databases">
        <authorList>
            <person name="Go L.Y."/>
            <person name="Mitchell J.A."/>
        </authorList>
    </citation>
    <scope>NUCLEOTIDE SEQUENCE</scope>
    <source>
        <strain evidence="2">ARTV</strain>
    </source>
</reference>
<feature type="transmembrane region" description="Helical" evidence="1">
    <location>
        <begin position="20"/>
        <end position="42"/>
    </location>
</feature>
<evidence type="ECO:0000313" key="2">
    <source>
        <dbReference type="EMBL" id="SSW95138.1"/>
    </source>
</evidence>
<feature type="transmembrane region" description="Helical" evidence="1">
    <location>
        <begin position="152"/>
        <end position="174"/>
    </location>
</feature>
<organism evidence="2">
    <name type="scientific">Arsenophonus endosymbiont of Trialeurodes vaporariorum</name>
    <dbReference type="NCBI Taxonomy" id="235567"/>
    <lineage>
        <taxon>Bacteria</taxon>
        <taxon>Pseudomonadati</taxon>
        <taxon>Pseudomonadota</taxon>
        <taxon>Gammaproteobacteria</taxon>
        <taxon>Enterobacterales</taxon>
        <taxon>Morganellaceae</taxon>
        <taxon>Arsenophonus</taxon>
    </lineage>
</organism>
<keyword evidence="1" id="KW-1133">Transmembrane helix</keyword>